<dbReference type="EMBL" id="JALJOS010000013">
    <property type="protein sequence ID" value="KAK9831726.1"/>
    <property type="molecule type" value="Genomic_DNA"/>
</dbReference>
<name>A0AAW1RDT8_9CHLO</name>
<accession>A0AAW1RDT8</accession>
<reference evidence="1 2" key="1">
    <citation type="journal article" date="2024" name="Nat. Commun.">
        <title>Phylogenomics reveals the evolutionary origins of lichenization in chlorophyte algae.</title>
        <authorList>
            <person name="Puginier C."/>
            <person name="Libourel C."/>
            <person name="Otte J."/>
            <person name="Skaloud P."/>
            <person name="Haon M."/>
            <person name="Grisel S."/>
            <person name="Petersen M."/>
            <person name="Berrin J.G."/>
            <person name="Delaux P.M."/>
            <person name="Dal Grande F."/>
            <person name="Keller J."/>
        </authorList>
    </citation>
    <scope>NUCLEOTIDE SEQUENCE [LARGE SCALE GENOMIC DNA]</scope>
    <source>
        <strain evidence="1 2">SAG 2145</strain>
    </source>
</reference>
<dbReference type="AlphaFoldDB" id="A0AAW1RDT8"/>
<protein>
    <submittedName>
        <fullName evidence="1">Uncharacterized protein</fullName>
    </submittedName>
</protein>
<keyword evidence="2" id="KW-1185">Reference proteome</keyword>
<evidence type="ECO:0000313" key="2">
    <source>
        <dbReference type="Proteomes" id="UP001438707"/>
    </source>
</evidence>
<gene>
    <name evidence="1" type="ORF">WJX74_007350</name>
</gene>
<sequence length="236" mass="25924">MPVTLSSIKLVNNLHNSKVVGDIALTDDLKVVIEQSNPGRASAVALKGRNWSLSHAAVRQDTAFSYKFKRRGATYTISQHIPGNKWFLFPCPAFQVQRGLNVREGRASVTAGYDSLLHAGQFSNKVYSGTNNKNKATFVMSSHLPPAFSLRSKVEQGPLHSLAVLYTPLTGPLLRMKSRPRDGVKGQLTAGTRDVTAVAQWMTADKHQLSATVRWPLPSQSKPAKPQCQLTGTWKF</sequence>
<organism evidence="1 2">
    <name type="scientific">Apatococcus lobatus</name>
    <dbReference type="NCBI Taxonomy" id="904363"/>
    <lineage>
        <taxon>Eukaryota</taxon>
        <taxon>Viridiplantae</taxon>
        <taxon>Chlorophyta</taxon>
        <taxon>core chlorophytes</taxon>
        <taxon>Trebouxiophyceae</taxon>
        <taxon>Chlorellales</taxon>
        <taxon>Chlorellaceae</taxon>
        <taxon>Apatococcus</taxon>
    </lineage>
</organism>
<proteinExistence type="predicted"/>
<comment type="caution">
    <text evidence="1">The sequence shown here is derived from an EMBL/GenBank/DDBJ whole genome shotgun (WGS) entry which is preliminary data.</text>
</comment>
<evidence type="ECO:0000313" key="1">
    <source>
        <dbReference type="EMBL" id="KAK9831726.1"/>
    </source>
</evidence>
<dbReference type="Proteomes" id="UP001438707">
    <property type="component" value="Unassembled WGS sequence"/>
</dbReference>